<name>A0ABM9NEG9_9GAMM</name>
<dbReference type="GO" id="GO:0008780">
    <property type="term" value="F:acyl-[acyl-carrier-protein]-UDP-N-acetylglucosamine O-acyltransferase activity"/>
    <property type="evidence" value="ECO:0007669"/>
    <property type="project" value="UniProtKB-EC"/>
</dbReference>
<evidence type="ECO:0000256" key="2">
    <source>
        <dbReference type="ARBA" id="ARBA00022556"/>
    </source>
</evidence>
<keyword evidence="1" id="KW-0444">Lipid biosynthesis</keyword>
<dbReference type="Gene3D" id="2.160.10.10">
    <property type="entry name" value="Hexapeptide repeat proteins"/>
    <property type="match status" value="1"/>
</dbReference>
<proteinExistence type="predicted"/>
<dbReference type="InterPro" id="IPR010137">
    <property type="entry name" value="Lipid_A_LpxA"/>
</dbReference>
<dbReference type="InterPro" id="IPR011004">
    <property type="entry name" value="Trimer_LpxA-like_sf"/>
</dbReference>
<dbReference type="PIRSF" id="PIRSF000456">
    <property type="entry name" value="UDP-GlcNAc_acltr"/>
    <property type="match status" value="1"/>
</dbReference>
<protein>
    <submittedName>
        <fullName evidence="7">Acyl-[acyl-carrier-protein]--UDP-N-acetylglucosam ine O-acyltransferase</fullName>
        <ecNumber evidence="7">2.3.1.129</ecNumber>
    </submittedName>
</protein>
<dbReference type="NCBIfam" id="TIGR01852">
    <property type="entry name" value="lipid_A_lpxA"/>
    <property type="match status" value="1"/>
</dbReference>
<dbReference type="PANTHER" id="PTHR43480">
    <property type="entry name" value="ACYL-[ACYL-CARRIER-PROTEIN]--UDP-N-ACETYLGLUCOSAMINE O-ACYLTRANSFERASE"/>
    <property type="match status" value="1"/>
</dbReference>
<evidence type="ECO:0000313" key="7">
    <source>
        <dbReference type="EMBL" id="CAL1238975.1"/>
    </source>
</evidence>
<evidence type="ECO:0000313" key="8">
    <source>
        <dbReference type="Proteomes" id="UP001497493"/>
    </source>
</evidence>
<gene>
    <name evidence="7" type="primary">lpxA</name>
    <name evidence="7" type="ORF">MECH1_V1_0194</name>
</gene>
<feature type="domain" description="UDP N-acetylglucosamine O-acyltransferase C-terminal" evidence="6">
    <location>
        <begin position="174"/>
        <end position="221"/>
    </location>
</feature>
<dbReference type="SUPFAM" id="SSF51161">
    <property type="entry name" value="Trimeric LpxA-like enzymes"/>
    <property type="match status" value="1"/>
</dbReference>
<evidence type="ECO:0000256" key="3">
    <source>
        <dbReference type="ARBA" id="ARBA00022679"/>
    </source>
</evidence>
<dbReference type="RefSeq" id="WP_348758575.1">
    <property type="nucleotide sequence ID" value="NZ_OZ026884.1"/>
</dbReference>
<evidence type="ECO:0000259" key="6">
    <source>
        <dbReference type="Pfam" id="PF13720"/>
    </source>
</evidence>
<dbReference type="Proteomes" id="UP001497493">
    <property type="component" value="Chromosome"/>
</dbReference>
<reference evidence="7 8" key="1">
    <citation type="submission" date="2024-04" db="EMBL/GenBank/DDBJ databases">
        <authorList>
            <person name="Cremers G."/>
        </authorList>
    </citation>
    <scope>NUCLEOTIDE SEQUENCE [LARGE SCALE GENOMIC DNA]</scope>
    <source>
        <strain evidence="7">MeCH1-AG</strain>
    </source>
</reference>
<dbReference type="InterPro" id="IPR001451">
    <property type="entry name" value="Hexapep"/>
</dbReference>
<dbReference type="Gene3D" id="1.20.1180.10">
    <property type="entry name" value="Udp N-acetylglucosamine O-acyltransferase, C-terminal domain"/>
    <property type="match status" value="1"/>
</dbReference>
<dbReference type="EC" id="2.3.1.129" evidence="7"/>
<keyword evidence="4" id="KW-0443">Lipid metabolism</keyword>
<dbReference type="CDD" id="cd03351">
    <property type="entry name" value="LbH_UDP-GlcNAc_AT"/>
    <property type="match status" value="1"/>
</dbReference>
<evidence type="ECO:0000256" key="1">
    <source>
        <dbReference type="ARBA" id="ARBA00022516"/>
    </source>
</evidence>
<evidence type="ECO:0000256" key="4">
    <source>
        <dbReference type="ARBA" id="ARBA00023098"/>
    </source>
</evidence>
<organism evidence="7 8">
    <name type="scientific">Candidatus Methylocalor cossyra</name>
    <dbReference type="NCBI Taxonomy" id="3108543"/>
    <lineage>
        <taxon>Bacteria</taxon>
        <taxon>Pseudomonadati</taxon>
        <taxon>Pseudomonadota</taxon>
        <taxon>Gammaproteobacteria</taxon>
        <taxon>Methylococcales</taxon>
        <taxon>Methylococcaceae</taxon>
        <taxon>Candidatus Methylocalor</taxon>
    </lineage>
</organism>
<sequence length="259" mass="27619">MIHPSAYIDPRAELGTGVSVGPFAIIEGPCVIGDGCWIAGHAVIHAHVRMGRDNRVHPHAVLGGLPQDLSFDLASETYLEIGDGNVFREGVTLSRATSQGGATRLGSGNYLMNGSHVGHDCVVGDGNIFASGATLGGHVEVGDRVFFGGGVMVHQFCRIGSLAILQGLAGINKDVIPYTLVGGRPGKHYRLNLVGLRRAGIEGERLKALSAAYRRLRNRQSLEGLPDTPEMAYLRRWLAGESKRHGYLGFIEPGGPHQD</sequence>
<keyword evidence="3 7" id="KW-0808">Transferase</keyword>
<evidence type="ECO:0000256" key="5">
    <source>
        <dbReference type="ARBA" id="ARBA00023315"/>
    </source>
</evidence>
<dbReference type="InterPro" id="IPR029098">
    <property type="entry name" value="Acetyltransf_C"/>
</dbReference>
<dbReference type="PANTHER" id="PTHR43480:SF1">
    <property type="entry name" value="ACYL-[ACYL-CARRIER-PROTEIN]--UDP-N-ACETYLGLUCOSAMINE O-ACYLTRANSFERASE, MITOCHONDRIAL-RELATED"/>
    <property type="match status" value="1"/>
</dbReference>
<dbReference type="Pfam" id="PF00132">
    <property type="entry name" value="Hexapep"/>
    <property type="match status" value="2"/>
</dbReference>
<keyword evidence="5 7" id="KW-0012">Acyltransferase</keyword>
<keyword evidence="2" id="KW-0441">Lipid A biosynthesis</keyword>
<dbReference type="NCBIfam" id="NF003657">
    <property type="entry name" value="PRK05289.1"/>
    <property type="match status" value="1"/>
</dbReference>
<dbReference type="InterPro" id="IPR037157">
    <property type="entry name" value="Acetyltransf_C_sf"/>
</dbReference>
<accession>A0ABM9NEG9</accession>
<dbReference type="EMBL" id="OZ026884">
    <property type="protein sequence ID" value="CAL1238975.1"/>
    <property type="molecule type" value="Genomic_DNA"/>
</dbReference>
<keyword evidence="8" id="KW-1185">Reference proteome</keyword>
<dbReference type="Pfam" id="PF13720">
    <property type="entry name" value="Acetyltransf_11"/>
    <property type="match status" value="1"/>
</dbReference>